<dbReference type="VEuPathDB" id="VectorBase:LDEU010330"/>
<proteinExistence type="predicted"/>
<dbReference type="InterPro" id="IPR000560">
    <property type="entry name" value="His_Pase_clade-2"/>
</dbReference>
<comment type="caution">
    <text evidence="1">The sequence shown here is derived from an EMBL/GenBank/DDBJ whole genome shotgun (WGS) entry which is preliminary data.</text>
</comment>
<dbReference type="AlphaFoldDB" id="A0A443S2E6"/>
<name>A0A443S2E6_9ACAR</name>
<dbReference type="GO" id="GO:0016791">
    <property type="term" value="F:phosphatase activity"/>
    <property type="evidence" value="ECO:0007669"/>
    <property type="project" value="UniProtKB-ARBA"/>
</dbReference>
<gene>
    <name evidence="1" type="ORF">B4U80_14111</name>
</gene>
<evidence type="ECO:0000313" key="1">
    <source>
        <dbReference type="EMBL" id="RWS21710.1"/>
    </source>
</evidence>
<protein>
    <submittedName>
        <fullName evidence="1">Prostatic acid phosphatase-like protein</fullName>
    </submittedName>
</protein>
<reference evidence="1 2" key="1">
    <citation type="journal article" date="2018" name="Gigascience">
        <title>Genomes of trombidid mites reveal novel predicted allergens and laterally-transferred genes associated with secondary metabolism.</title>
        <authorList>
            <person name="Dong X."/>
            <person name="Chaisiri K."/>
            <person name="Xia D."/>
            <person name="Armstrong S.D."/>
            <person name="Fang Y."/>
            <person name="Donnelly M.J."/>
            <person name="Kadowaki T."/>
            <person name="McGarry J.W."/>
            <person name="Darby A.C."/>
            <person name="Makepeace B.L."/>
        </authorList>
    </citation>
    <scope>NUCLEOTIDE SEQUENCE [LARGE SCALE GENOMIC DNA]</scope>
    <source>
        <strain evidence="1">UoL-UT</strain>
    </source>
</reference>
<dbReference type="EMBL" id="NCKV01011142">
    <property type="protein sequence ID" value="RWS21710.1"/>
    <property type="molecule type" value="Genomic_DNA"/>
</dbReference>
<dbReference type="InterPro" id="IPR029033">
    <property type="entry name" value="His_PPase_superfam"/>
</dbReference>
<dbReference type="SUPFAM" id="SSF53254">
    <property type="entry name" value="Phosphoglycerate mutase-like"/>
    <property type="match status" value="1"/>
</dbReference>
<dbReference type="STRING" id="299467.A0A443S2E6"/>
<dbReference type="Pfam" id="PF00328">
    <property type="entry name" value="His_Phos_2"/>
    <property type="match status" value="1"/>
</dbReference>
<dbReference type="Proteomes" id="UP000288716">
    <property type="component" value="Unassembled WGS sequence"/>
</dbReference>
<dbReference type="OrthoDB" id="6418769at2759"/>
<accession>A0A443S2E6</accession>
<organism evidence="1 2">
    <name type="scientific">Leptotrombidium deliense</name>
    <dbReference type="NCBI Taxonomy" id="299467"/>
    <lineage>
        <taxon>Eukaryota</taxon>
        <taxon>Metazoa</taxon>
        <taxon>Ecdysozoa</taxon>
        <taxon>Arthropoda</taxon>
        <taxon>Chelicerata</taxon>
        <taxon>Arachnida</taxon>
        <taxon>Acari</taxon>
        <taxon>Acariformes</taxon>
        <taxon>Trombidiformes</taxon>
        <taxon>Prostigmata</taxon>
        <taxon>Anystina</taxon>
        <taxon>Parasitengona</taxon>
        <taxon>Trombiculoidea</taxon>
        <taxon>Trombiculidae</taxon>
        <taxon>Leptotrombidium</taxon>
    </lineage>
</organism>
<keyword evidence="2" id="KW-1185">Reference proteome</keyword>
<dbReference type="Gene3D" id="3.40.50.1240">
    <property type="entry name" value="Phosphoglycerate mutase-like"/>
    <property type="match status" value="1"/>
</dbReference>
<evidence type="ECO:0000313" key="2">
    <source>
        <dbReference type="Proteomes" id="UP000288716"/>
    </source>
</evidence>
<sequence length="181" mass="20917">MTLIFQEGKNRMYSVGSFMRKRYVHFMTNNTQELLIKSLNLDRCLVSAELVAAGMYPPSGKFVWNKNVNWQPFAIHLISPQVATMGVACPDDKEKIETLVQNDKCSLKICNKLLNYFTAKNYTNLNCSNLYYISSAFSKIQNAGYQLPNIINEQIFEYLKEYESQETKLCGKNFKFFPKSI</sequence>